<name>A0A553NX31_TIGCA</name>
<dbReference type="AlphaFoldDB" id="A0A553NX31"/>
<organism evidence="7 8">
    <name type="scientific">Tigriopus californicus</name>
    <name type="common">Marine copepod</name>
    <dbReference type="NCBI Taxonomy" id="6832"/>
    <lineage>
        <taxon>Eukaryota</taxon>
        <taxon>Metazoa</taxon>
        <taxon>Ecdysozoa</taxon>
        <taxon>Arthropoda</taxon>
        <taxon>Crustacea</taxon>
        <taxon>Multicrustacea</taxon>
        <taxon>Hexanauplia</taxon>
        <taxon>Copepoda</taxon>
        <taxon>Harpacticoida</taxon>
        <taxon>Harpacticidae</taxon>
        <taxon>Tigriopus</taxon>
    </lineage>
</organism>
<evidence type="ECO:0000256" key="2">
    <source>
        <dbReference type="ARBA" id="ARBA00004496"/>
    </source>
</evidence>
<comment type="subcellular location">
    <subcellularLocation>
        <location evidence="2">Cytoplasm</location>
    </subcellularLocation>
    <subcellularLocation>
        <location evidence="1">Nucleus</location>
    </subcellularLocation>
</comment>
<dbReference type="GO" id="GO:0033235">
    <property type="term" value="P:positive regulation of protein sumoylation"/>
    <property type="evidence" value="ECO:0007669"/>
    <property type="project" value="InterPro"/>
</dbReference>
<feature type="domain" description="RWD" evidence="6">
    <location>
        <begin position="2"/>
        <end position="105"/>
    </location>
</feature>
<evidence type="ECO:0000313" key="7">
    <source>
        <dbReference type="EMBL" id="TRY69995.1"/>
    </source>
</evidence>
<keyword evidence="8" id="KW-1185">Reference proteome</keyword>
<keyword evidence="5" id="KW-0539">Nucleus</keyword>
<evidence type="ECO:0000256" key="3">
    <source>
        <dbReference type="ARBA" id="ARBA00015444"/>
    </source>
</evidence>
<evidence type="ECO:0000256" key="1">
    <source>
        <dbReference type="ARBA" id="ARBA00004123"/>
    </source>
</evidence>
<dbReference type="PANTHER" id="PTHR15628">
    <property type="entry name" value="RWD DOMAIN-CONTAINING PROTEIN 3"/>
    <property type="match status" value="1"/>
</dbReference>
<evidence type="ECO:0000256" key="5">
    <source>
        <dbReference type="ARBA" id="ARBA00023242"/>
    </source>
</evidence>
<dbReference type="OMA" id="GITFRIQ"/>
<evidence type="ECO:0000256" key="4">
    <source>
        <dbReference type="ARBA" id="ARBA00022490"/>
    </source>
</evidence>
<dbReference type="InterPro" id="IPR006575">
    <property type="entry name" value="RWD_dom"/>
</dbReference>
<dbReference type="GO" id="GO:0005737">
    <property type="term" value="C:cytoplasm"/>
    <property type="evidence" value="ECO:0007669"/>
    <property type="project" value="UniProtKB-SubCell"/>
</dbReference>
<dbReference type="OrthoDB" id="167315at2759"/>
<evidence type="ECO:0000259" key="6">
    <source>
        <dbReference type="PROSITE" id="PS50908"/>
    </source>
</evidence>
<accession>A0A553NX31</accession>
<sequence length="252" mass="28395">MEEVSALAAIFCGPNEFKFISQDSPVIFELDIASVVQADFKFQLRVTLDSAYPVVLPHVMIHSSRLDYEGGQAVIQSLKAHFRGLLGTPILLDMVQWCQEHVHWHATSPSAPAISADDIRNELLLRIFLIDHVRNEKIYHKTLDKLCRECDCGALLIWLQGKTIYLMVGGESQAVKEFSKCFSQVNIDLDSQARPCKERMKTLLCSISYYPGDFSARGFSASKDPLLTFHEYLSQCSAVSTDLRSKIMSIMK</sequence>
<dbReference type="InterPro" id="IPR038840">
    <property type="entry name" value="RWDD3"/>
</dbReference>
<dbReference type="GO" id="GO:0005634">
    <property type="term" value="C:nucleus"/>
    <property type="evidence" value="ECO:0007669"/>
    <property type="project" value="UniProtKB-SubCell"/>
</dbReference>
<keyword evidence="4" id="KW-0963">Cytoplasm</keyword>
<dbReference type="SUPFAM" id="SSF54495">
    <property type="entry name" value="UBC-like"/>
    <property type="match status" value="1"/>
</dbReference>
<protein>
    <recommendedName>
        <fullName evidence="3">RWD domain-containing protein 3</fullName>
    </recommendedName>
</protein>
<reference evidence="7 8" key="1">
    <citation type="journal article" date="2018" name="Nat. Ecol. Evol.">
        <title>Genomic signatures of mitonuclear coevolution across populations of Tigriopus californicus.</title>
        <authorList>
            <person name="Barreto F.S."/>
            <person name="Watson E.T."/>
            <person name="Lima T.G."/>
            <person name="Willett C.S."/>
            <person name="Edmands S."/>
            <person name="Li W."/>
            <person name="Burton R.S."/>
        </authorList>
    </citation>
    <scope>NUCLEOTIDE SEQUENCE [LARGE SCALE GENOMIC DNA]</scope>
    <source>
        <strain evidence="7 8">San Diego</strain>
    </source>
</reference>
<dbReference type="InterPro" id="IPR016135">
    <property type="entry name" value="UBQ-conjugating_enzyme/RWD"/>
</dbReference>
<dbReference type="Pfam" id="PF05773">
    <property type="entry name" value="RWD"/>
    <property type="match status" value="1"/>
</dbReference>
<dbReference type="PROSITE" id="PS50908">
    <property type="entry name" value="RWD"/>
    <property type="match status" value="1"/>
</dbReference>
<proteinExistence type="predicted"/>
<dbReference type="EMBL" id="VCGU01000009">
    <property type="protein sequence ID" value="TRY69995.1"/>
    <property type="molecule type" value="Genomic_DNA"/>
</dbReference>
<gene>
    <name evidence="7" type="ORF">TCAL_02816</name>
</gene>
<dbReference type="PANTHER" id="PTHR15628:SF1">
    <property type="entry name" value="RWD DOMAIN-CONTAINING PROTEIN 3"/>
    <property type="match status" value="1"/>
</dbReference>
<comment type="caution">
    <text evidence="7">The sequence shown here is derived from an EMBL/GenBank/DDBJ whole genome shotgun (WGS) entry which is preliminary data.</text>
</comment>
<evidence type="ECO:0000313" key="8">
    <source>
        <dbReference type="Proteomes" id="UP000318571"/>
    </source>
</evidence>
<dbReference type="GO" id="GO:1902073">
    <property type="term" value="P:positive regulation of hypoxia-inducible factor-1alpha signaling pathway"/>
    <property type="evidence" value="ECO:0007669"/>
    <property type="project" value="InterPro"/>
</dbReference>
<dbReference type="Proteomes" id="UP000318571">
    <property type="component" value="Chromosome 9"/>
</dbReference>
<dbReference type="Gene3D" id="3.10.110.10">
    <property type="entry name" value="Ubiquitin Conjugating Enzyme"/>
    <property type="match status" value="1"/>
</dbReference>